<protein>
    <submittedName>
        <fullName evidence="3">NepR family anti-sigma factor</fullName>
    </submittedName>
</protein>
<evidence type="ECO:0000313" key="3">
    <source>
        <dbReference type="EMBL" id="WGH77707.1"/>
    </source>
</evidence>
<proteinExistence type="predicted"/>
<dbReference type="RefSeq" id="WP_279964301.1">
    <property type="nucleotide sequence ID" value="NZ_CP122537.1"/>
</dbReference>
<dbReference type="InterPro" id="IPR041649">
    <property type="entry name" value="NepR"/>
</dbReference>
<organism evidence="3 4">
    <name type="scientific">Jannaschia ovalis</name>
    <dbReference type="NCBI Taxonomy" id="3038773"/>
    <lineage>
        <taxon>Bacteria</taxon>
        <taxon>Pseudomonadati</taxon>
        <taxon>Pseudomonadota</taxon>
        <taxon>Alphaproteobacteria</taxon>
        <taxon>Rhodobacterales</taxon>
        <taxon>Roseobacteraceae</taxon>
        <taxon>Jannaschia</taxon>
    </lineage>
</organism>
<dbReference type="Proteomes" id="UP001243420">
    <property type="component" value="Chromosome"/>
</dbReference>
<evidence type="ECO:0000259" key="2">
    <source>
        <dbReference type="Pfam" id="PF18557"/>
    </source>
</evidence>
<dbReference type="EMBL" id="CP122537">
    <property type="protein sequence ID" value="WGH77707.1"/>
    <property type="molecule type" value="Genomic_DNA"/>
</dbReference>
<evidence type="ECO:0000256" key="1">
    <source>
        <dbReference type="SAM" id="MobiDB-lite"/>
    </source>
</evidence>
<gene>
    <name evidence="3" type="ORF">P8627_11755</name>
</gene>
<feature type="domain" description="Anti-sigma factor NepR" evidence="2">
    <location>
        <begin position="15"/>
        <end position="48"/>
    </location>
</feature>
<feature type="region of interest" description="Disordered" evidence="1">
    <location>
        <begin position="45"/>
        <end position="65"/>
    </location>
</feature>
<dbReference type="Pfam" id="PF18557">
    <property type="entry name" value="NepR"/>
    <property type="match status" value="1"/>
</dbReference>
<accession>A0ABY8L8L6</accession>
<name>A0ABY8L8L6_9RHOB</name>
<keyword evidence="4" id="KW-1185">Reference proteome</keyword>
<sequence>MVQNDDHGKDDAKADLIDQNLRRVYDSVLSEDVPDRFAKLLAQLQAGEVPSSDTDDEHGPEGNDE</sequence>
<reference evidence="3 4" key="1">
    <citation type="submission" date="2023-04" db="EMBL/GenBank/DDBJ databases">
        <title>Jannaschia ovalis sp. nov., a marine bacterium isolated from sea tidal flat.</title>
        <authorList>
            <person name="Kwon D.Y."/>
            <person name="Kim J.-J."/>
        </authorList>
    </citation>
    <scope>NUCLEOTIDE SEQUENCE [LARGE SCALE GENOMIC DNA]</scope>
    <source>
        <strain evidence="3 4">GRR-S6-38</strain>
    </source>
</reference>
<evidence type="ECO:0000313" key="4">
    <source>
        <dbReference type="Proteomes" id="UP001243420"/>
    </source>
</evidence>